<dbReference type="PRINTS" id="PR00081">
    <property type="entry name" value="GDHRDH"/>
</dbReference>
<dbReference type="PANTHER" id="PTHR24321">
    <property type="entry name" value="DEHYDROGENASES, SHORT CHAIN"/>
    <property type="match status" value="1"/>
</dbReference>
<keyword evidence="2" id="KW-0560">Oxidoreductase</keyword>
<organism evidence="3 4">
    <name type="scientific">Haloarchaeobius amylolyticus</name>
    <dbReference type="NCBI Taxonomy" id="1198296"/>
    <lineage>
        <taxon>Archaea</taxon>
        <taxon>Methanobacteriati</taxon>
        <taxon>Methanobacteriota</taxon>
        <taxon>Stenosarchaea group</taxon>
        <taxon>Halobacteria</taxon>
        <taxon>Halobacteriales</taxon>
        <taxon>Halorubellaceae</taxon>
        <taxon>Haloarchaeobius</taxon>
    </lineage>
</organism>
<keyword evidence="4" id="KW-1185">Reference proteome</keyword>
<dbReference type="AlphaFoldDB" id="A0ABD6BKM0"/>
<dbReference type="GO" id="GO:0016491">
    <property type="term" value="F:oxidoreductase activity"/>
    <property type="evidence" value="ECO:0007669"/>
    <property type="project" value="UniProtKB-KW"/>
</dbReference>
<dbReference type="Gene3D" id="3.40.50.720">
    <property type="entry name" value="NAD(P)-binding Rossmann-like Domain"/>
    <property type="match status" value="1"/>
</dbReference>
<dbReference type="FunFam" id="3.40.50.720:FF:000084">
    <property type="entry name" value="Short-chain dehydrogenase reductase"/>
    <property type="match status" value="1"/>
</dbReference>
<comment type="caution">
    <text evidence="3">The sequence shown here is derived from an EMBL/GenBank/DDBJ whole genome shotgun (WGS) entry which is preliminary data.</text>
</comment>
<sequence length="244" mass="25912">MSSTTSFDVDLSDTVAVITGASGALGSAAVDRFREAGATVCAVDVVAPDDEESLLERDPADESDIVFYETDLTDEDDVAGLVDAIVDDHGRIDHLLNIAGTWRGGDHIEDTDLAEFDLLMNINLKTAFLASKHVLPHLQETEGSIVSISARSSLEGGEGDGPYRITKAGIRLLTETIAEENRGTVRANCVMPSVIDTPMNREMMPDADHDSWVEPLEIADVMAFLCSDGAAVTSGAAVPVYGEA</sequence>
<dbReference type="InterPro" id="IPR036291">
    <property type="entry name" value="NAD(P)-bd_dom_sf"/>
</dbReference>
<dbReference type="InterPro" id="IPR002347">
    <property type="entry name" value="SDR_fam"/>
</dbReference>
<evidence type="ECO:0000256" key="1">
    <source>
        <dbReference type="ARBA" id="ARBA00006484"/>
    </source>
</evidence>
<dbReference type="Pfam" id="PF13561">
    <property type="entry name" value="adh_short_C2"/>
    <property type="match status" value="1"/>
</dbReference>
<accession>A0ABD6BKM0</accession>
<dbReference type="SUPFAM" id="SSF51735">
    <property type="entry name" value="NAD(P)-binding Rossmann-fold domains"/>
    <property type="match status" value="1"/>
</dbReference>
<protein>
    <submittedName>
        <fullName evidence="3">SDR family oxidoreductase</fullName>
    </submittedName>
</protein>
<dbReference type="RefSeq" id="WP_390288446.1">
    <property type="nucleotide sequence ID" value="NZ_JBHUDI010000009.1"/>
</dbReference>
<dbReference type="PANTHER" id="PTHR24321:SF8">
    <property type="entry name" value="ESTRADIOL 17-BETA-DEHYDROGENASE 8-RELATED"/>
    <property type="match status" value="1"/>
</dbReference>
<name>A0ABD6BKM0_9EURY</name>
<proteinExistence type="inferred from homology"/>
<gene>
    <name evidence="3" type="ORF">ACFR99_14190</name>
</gene>
<evidence type="ECO:0000313" key="3">
    <source>
        <dbReference type="EMBL" id="MFD1564688.1"/>
    </source>
</evidence>
<evidence type="ECO:0000256" key="2">
    <source>
        <dbReference type="ARBA" id="ARBA00023002"/>
    </source>
</evidence>
<comment type="similarity">
    <text evidence="1">Belongs to the short-chain dehydrogenases/reductases (SDR) family.</text>
</comment>
<dbReference type="Proteomes" id="UP001597076">
    <property type="component" value="Unassembled WGS sequence"/>
</dbReference>
<dbReference type="EMBL" id="JBHUDI010000009">
    <property type="protein sequence ID" value="MFD1564688.1"/>
    <property type="molecule type" value="Genomic_DNA"/>
</dbReference>
<reference evidence="3 4" key="1">
    <citation type="journal article" date="2019" name="Int. J. Syst. Evol. Microbiol.">
        <title>The Global Catalogue of Microorganisms (GCM) 10K type strain sequencing project: providing services to taxonomists for standard genome sequencing and annotation.</title>
        <authorList>
            <consortium name="The Broad Institute Genomics Platform"/>
            <consortium name="The Broad Institute Genome Sequencing Center for Infectious Disease"/>
            <person name="Wu L."/>
            <person name="Ma J."/>
        </authorList>
    </citation>
    <scope>NUCLEOTIDE SEQUENCE [LARGE SCALE GENOMIC DNA]</scope>
    <source>
        <strain evidence="3 4">CGMCC 1.12230</strain>
    </source>
</reference>
<evidence type="ECO:0000313" key="4">
    <source>
        <dbReference type="Proteomes" id="UP001597076"/>
    </source>
</evidence>